<dbReference type="WBParaSite" id="EN70_92">
    <property type="protein sequence ID" value="EN70_92"/>
    <property type="gene ID" value="EN70_92"/>
</dbReference>
<name>A0A1I7W3H5_LOALO</name>
<feature type="domain" description="Polyprotein allergen nematode" evidence="1">
    <location>
        <begin position="769"/>
        <end position="890"/>
    </location>
</feature>
<dbReference type="Pfam" id="PF16469">
    <property type="entry name" value="NPA"/>
    <property type="match status" value="17"/>
</dbReference>
<dbReference type="Gene3D" id="1.10.533.30">
    <property type="entry name" value="Nematode polyprotein allergen ABA-1"/>
    <property type="match status" value="17"/>
</dbReference>
<evidence type="ECO:0000313" key="2">
    <source>
        <dbReference type="Proteomes" id="UP000095285"/>
    </source>
</evidence>
<reference evidence="2" key="1">
    <citation type="submission" date="2012-04" db="EMBL/GenBank/DDBJ databases">
        <title>The Genome Sequence of Loa loa.</title>
        <authorList>
            <consortium name="The Broad Institute Genome Sequencing Platform"/>
            <consortium name="Broad Institute Genome Sequencing Center for Infectious Disease"/>
            <person name="Nutman T.B."/>
            <person name="Fink D.L."/>
            <person name="Russ C."/>
            <person name="Young S."/>
            <person name="Zeng Q."/>
            <person name="Gargeya S."/>
            <person name="Alvarado L."/>
            <person name="Berlin A."/>
            <person name="Chapman S.B."/>
            <person name="Chen Z."/>
            <person name="Freedman E."/>
            <person name="Gellesch M."/>
            <person name="Goldberg J."/>
            <person name="Griggs A."/>
            <person name="Gujja S."/>
            <person name="Heilman E.R."/>
            <person name="Heiman D."/>
            <person name="Howarth C."/>
            <person name="Mehta T."/>
            <person name="Neiman D."/>
            <person name="Pearson M."/>
            <person name="Roberts A."/>
            <person name="Saif S."/>
            <person name="Shea T."/>
            <person name="Shenoy N."/>
            <person name="Sisk P."/>
            <person name="Stolte C."/>
            <person name="Sykes S."/>
            <person name="White J."/>
            <person name="Yandava C."/>
            <person name="Haas B."/>
            <person name="Henn M.R."/>
            <person name="Nusbaum C."/>
            <person name="Birren B."/>
        </authorList>
    </citation>
    <scope>NUCLEOTIDE SEQUENCE [LARGE SCALE GENOMIC DNA]</scope>
</reference>
<dbReference type="Proteomes" id="UP000095285">
    <property type="component" value="Unassembled WGS sequence"/>
</dbReference>
<feature type="domain" description="Polyprotein allergen nematode" evidence="1">
    <location>
        <begin position="1429"/>
        <end position="1550"/>
    </location>
</feature>
<evidence type="ECO:0000259" key="1">
    <source>
        <dbReference type="Pfam" id="PF16469"/>
    </source>
</evidence>
<feature type="domain" description="Polyprotein allergen nematode" evidence="1">
    <location>
        <begin position="1693"/>
        <end position="1814"/>
    </location>
</feature>
<dbReference type="InterPro" id="IPR038289">
    <property type="entry name" value="DVA-1_sf"/>
</dbReference>
<feature type="domain" description="Polyprotein allergen nematode" evidence="1">
    <location>
        <begin position="1561"/>
        <end position="1682"/>
    </location>
</feature>
<feature type="domain" description="Polyprotein allergen nematode" evidence="1">
    <location>
        <begin position="637"/>
        <end position="758"/>
    </location>
</feature>
<feature type="domain" description="Polyprotein allergen nematode" evidence="1">
    <location>
        <begin position="1165"/>
        <end position="1286"/>
    </location>
</feature>
<dbReference type="InterPro" id="IPR032487">
    <property type="entry name" value="ABA-1_nematode"/>
</dbReference>
<feature type="domain" description="Polyprotein allergen nematode" evidence="1">
    <location>
        <begin position="373"/>
        <end position="494"/>
    </location>
</feature>
<keyword evidence="2" id="KW-1185">Reference proteome</keyword>
<reference evidence="3" key="2">
    <citation type="submission" date="2016-11" db="UniProtKB">
        <authorList>
            <consortium name="WormBaseParasite"/>
        </authorList>
    </citation>
    <scope>IDENTIFICATION</scope>
</reference>
<feature type="domain" description="Polyprotein allergen nematode" evidence="1">
    <location>
        <begin position="1297"/>
        <end position="1418"/>
    </location>
</feature>
<feature type="domain" description="Polyprotein allergen nematode" evidence="1">
    <location>
        <begin position="901"/>
        <end position="1022"/>
    </location>
</feature>
<accession>A0A1I7W3H5</accession>
<feature type="domain" description="Polyprotein allergen nematode" evidence="1">
    <location>
        <begin position="1957"/>
        <end position="2078"/>
    </location>
</feature>
<evidence type="ECO:0000313" key="3">
    <source>
        <dbReference type="WBParaSite" id="EN70_92"/>
    </source>
</evidence>
<feature type="domain" description="Polyprotein allergen nematode" evidence="1">
    <location>
        <begin position="505"/>
        <end position="626"/>
    </location>
</feature>
<proteinExistence type="predicted"/>
<feature type="domain" description="Polyprotein allergen nematode" evidence="1">
    <location>
        <begin position="1825"/>
        <end position="1946"/>
    </location>
</feature>
<sequence length="2224" mass="262686">MKEEGKPKADMQKKIFDYYESLTGDEKKEASEKLREGCRALLKQIVGDEKMAELKQMKDSGVGIEELIAKVDHMLEHVTDEPKKEKIQEYGPACRKIYGDRHKRDHHEHNLDEYFRTHLSWLTDIQKDEIRKMKEEGKPKADMQKKIFDYYESLTGDEKKEASEKLREGCRALLKQIVGDEKMAELKQMKDSGVGIEELIAKVDHMLEHVTDEPKKEKIQEYGPACRKIYGDRHKRDHHEHNLDEYFRTHLSWLTDIQKDEIRKMKEEGKPKADMQKKIFDYYESLTGDEKKEASEKLREGCRALLKQIVGDEKMAELKQMKDSGVGIEELIAKVDHMLEHVTDEPKKEKIQEYGPACRKIYGDRHKRDHHEHNLDEYFRTHLSWLTDIQKDEIRKMKEEGKPKADMQKKIFDYYESLTGDEKKEASEKLREGCRALLKQIVGDEKMAELKQMKDSGVGIEELIAKVDHMLEHVTDEPKKEKIQEYGPACRKIYGDRHKRDHHEHNLDEYFRTHLSWLTDIQKDEIRKMKEEGKPKADMQKKIFDYYESLTGDEKKEASEKLREGCRALLKQIVGDEKMAELKQMKDSGVGIEELIAKVDHMLEHVTDEPKKEKIQEYGPACRKIYGDRHKRDHHEHNLDEYFRTHLSWLTDIQKDEIRKMKEEGKPKADMQKKIFDYYESLTGDEKKEASEKLREGCRALLKQIVGDEKMAELKQMKDSGVGIEELIAKVDHMLEHVTDEPKKEKIQEYGPACRKIYGDRHKRDHHEHNLDEYFRTHLSWLTDIQKDEIRKMKEEGKPKADMQKKIFDYYESLTGDEKKEASEKLREGCRALLKQIVGDEKMAELKQMKDSGVGIEELIAKVDHMLEHVTDEPKKEKIQEYGPACRKIYGDRHKRDHHEHNLDEYFRTHLSWLTDIQKDEIRKMKEEGKPKADMQKKIFDYYESLTGDEKKEASEKLREGCRALLKQIVGDEKMAELKQMKDSGVGIEELIAKVDHMLEHVTDEPKKEKIQEYGPACRKIYGDRHKRDHHEHNLDEYFRTHLSWLTDIQKDEIRKMKEEGKPKADMQKKIFDYYESLTGDEKKEASEKLREGCRALLKQIVGDEKMAELKQMKDSGVGIEELIAKVDHMLEHVTDEPKKEKIQEYGPACRKIYGDRHKRDHHEHNLDEYFRTHLSWLTDIQKDEIRKMKEEGKPKADMQKKIFDYYESLTGDEKKEASEKLREGCRALLKQIVGDEKMAELKQMKDSGVGIEELIAKVDHMLEHVTDEPKKEKIQEYGPACRKIYGDRHKRDHHEHNLDEYFRTHLSWLTDIQKDEIRKMKEEGKPKADMQKKIFDYYESLTGDEKKEASEKLREGCRALLKQIVGDEKMAELKQMKDSGVGIEELIAKVDHMLEHVTDEPKKEKIQEYGPACRKIYGDRHKRDHHEHNLDEYFRTHLSWLTDIQKDEIRKMKEEGKPKADMQKKIFDYYESLTGDEKKEASEKLREGCRALLKQIVGDEKMAELKQMKDSGVGIEELIAKVDHMLEHVTDEPKKEKIQEYGPACRKIYGDRHKRDHHEHNLDEYFRTHLSWLTDIQKDEIRKMKEEGKPKADMQKKIFDYYESLTGDEKKEASEKLREGCRALLKQIVGDEKMAELKQMKDSGVGIEELIAKVDHMLEHVTDEPKKEKIQEYGPACRKIYGDRHKRDHHEHNLDEYFRTHLSWLTDIQKDEIRKMKEEGKPKADMQKKIFDYYESLTGDEKKEASEKLREGCRALLKQIVGDEKMAELKQMKDSGVGIEELIAKVDHMLEHVTDEPKKEKIQEYGPACRKIYGDRHKRDHHEHNLDEYFRTHLSWLTDIQKDEIRKMKEEGKPKADMQKKIFDYYESLTGDEKKEASEKLREGCRALLKQIVGDEKMAELKQMKDSGVGIEELIAKVDHMLEHVTDEPKKEKIQEYGPACRKIYGDRHKRDHHEHNLDEYFRTHLSWLTDIQKDEIRKMKEEGKPKADMQKKIFDYYESLTGDEKKEASEKLREGCRALLKQIVGDEKMAELKQMKDSGVGIEELIAKVDHMLEHVTDEPKKEKIQEYGPACRKIYGDRHKRDHHEHNLDEYFRTHLSWLTDIQKDEIRKMKEEGKPKADMQKKIFDYYESLTGDEKKEASEKLREGCRALLKQIVGDEKMAELKQMKRFGVGIEELIAKVDHMLEHVTDEPKKEKIQEYGPACRKIYGDRHKRDHHEHNLD</sequence>
<protein>
    <submittedName>
        <fullName evidence="3">Polyprotein allergen nematode domain-containing protein</fullName>
    </submittedName>
</protein>
<feature type="domain" description="Polyprotein allergen nematode" evidence="1">
    <location>
        <begin position="1"/>
        <end position="98"/>
    </location>
</feature>
<feature type="domain" description="Polyprotein allergen nematode" evidence="1">
    <location>
        <begin position="1033"/>
        <end position="1154"/>
    </location>
</feature>
<feature type="domain" description="Polyprotein allergen nematode" evidence="1">
    <location>
        <begin position="241"/>
        <end position="362"/>
    </location>
</feature>
<feature type="domain" description="Polyprotein allergen nematode" evidence="1">
    <location>
        <begin position="109"/>
        <end position="230"/>
    </location>
</feature>
<organism evidence="2 3">
    <name type="scientific">Loa loa</name>
    <name type="common">Eye worm</name>
    <name type="synonym">Filaria loa</name>
    <dbReference type="NCBI Taxonomy" id="7209"/>
    <lineage>
        <taxon>Eukaryota</taxon>
        <taxon>Metazoa</taxon>
        <taxon>Ecdysozoa</taxon>
        <taxon>Nematoda</taxon>
        <taxon>Chromadorea</taxon>
        <taxon>Rhabditida</taxon>
        <taxon>Spirurina</taxon>
        <taxon>Spiruromorpha</taxon>
        <taxon>Filarioidea</taxon>
        <taxon>Onchocercidae</taxon>
        <taxon>Loa</taxon>
    </lineage>
</organism>
<feature type="domain" description="Polyprotein allergen nematode" evidence="1">
    <location>
        <begin position="2089"/>
        <end position="2210"/>
    </location>
</feature>